<gene>
    <name evidence="2" type="ORF">ARMOST_19893</name>
</gene>
<dbReference type="InterPro" id="IPR046700">
    <property type="entry name" value="DUF6570"/>
</dbReference>
<dbReference type="Proteomes" id="UP000219338">
    <property type="component" value="Unassembled WGS sequence"/>
</dbReference>
<dbReference type="AlphaFoldDB" id="A0A284S5T1"/>
<evidence type="ECO:0000313" key="3">
    <source>
        <dbReference type="Proteomes" id="UP000219338"/>
    </source>
</evidence>
<organism evidence="2 3">
    <name type="scientific">Armillaria ostoyae</name>
    <name type="common">Armillaria root rot fungus</name>
    <dbReference type="NCBI Taxonomy" id="47428"/>
    <lineage>
        <taxon>Eukaryota</taxon>
        <taxon>Fungi</taxon>
        <taxon>Dikarya</taxon>
        <taxon>Basidiomycota</taxon>
        <taxon>Agaricomycotina</taxon>
        <taxon>Agaricomycetes</taxon>
        <taxon>Agaricomycetidae</taxon>
        <taxon>Agaricales</taxon>
        <taxon>Marasmiineae</taxon>
        <taxon>Physalacriaceae</taxon>
        <taxon>Armillaria</taxon>
    </lineage>
</organism>
<keyword evidence="3" id="KW-1185">Reference proteome</keyword>
<dbReference type="EMBL" id="FUEG01000034">
    <property type="protein sequence ID" value="SJL16371.1"/>
    <property type="molecule type" value="Genomic_DNA"/>
</dbReference>
<reference evidence="3" key="1">
    <citation type="journal article" date="2017" name="Nat. Ecol. Evol.">
        <title>Genome expansion and lineage-specific genetic innovations in the forest pathogenic fungi Armillaria.</title>
        <authorList>
            <person name="Sipos G."/>
            <person name="Prasanna A.N."/>
            <person name="Walter M.C."/>
            <person name="O'Connor E."/>
            <person name="Balint B."/>
            <person name="Krizsan K."/>
            <person name="Kiss B."/>
            <person name="Hess J."/>
            <person name="Varga T."/>
            <person name="Slot J."/>
            <person name="Riley R."/>
            <person name="Boka B."/>
            <person name="Rigling D."/>
            <person name="Barry K."/>
            <person name="Lee J."/>
            <person name="Mihaltcheva S."/>
            <person name="LaButti K."/>
            <person name="Lipzen A."/>
            <person name="Waldron R."/>
            <person name="Moloney N.M."/>
            <person name="Sperisen C."/>
            <person name="Kredics L."/>
            <person name="Vagvoelgyi C."/>
            <person name="Patrignani A."/>
            <person name="Fitzpatrick D."/>
            <person name="Nagy I."/>
            <person name="Doyle S."/>
            <person name="Anderson J.B."/>
            <person name="Grigoriev I.V."/>
            <person name="Gueldener U."/>
            <person name="Muensterkoetter M."/>
            <person name="Nagy L.G."/>
        </authorList>
    </citation>
    <scope>NUCLEOTIDE SEQUENCE [LARGE SCALE GENOMIC DNA]</scope>
    <source>
        <strain evidence="3">C18/9</strain>
    </source>
</reference>
<accession>A0A284S5T1</accession>
<evidence type="ECO:0000259" key="1">
    <source>
        <dbReference type="Pfam" id="PF20209"/>
    </source>
</evidence>
<name>A0A284S5T1_ARMOS</name>
<sequence>MYHVRKDKVWDFLTWLAANNPLYAKIHLSEAHLRLYEDDEIPGMEQRIITMEPSSAKRIFEQETAGIQPHFAASLASNIQPHDDSDEPLLERMGVSDVESVKIQGRTFQAAALMNLVCPPDQKPDLTIFSGSSAIGEYNNPDLIKGMFPTLFPFGRGGFEEPHRKVAVSFETQANYCLDLDNRCF</sequence>
<evidence type="ECO:0000313" key="2">
    <source>
        <dbReference type="EMBL" id="SJL16371.1"/>
    </source>
</evidence>
<proteinExistence type="predicted"/>
<dbReference type="Pfam" id="PF20209">
    <property type="entry name" value="DUF6570"/>
    <property type="match status" value="1"/>
</dbReference>
<dbReference type="STRING" id="47428.A0A284S5T1"/>
<feature type="domain" description="DUF6570" evidence="1">
    <location>
        <begin position="2"/>
        <end position="33"/>
    </location>
</feature>
<dbReference type="OrthoDB" id="432234at2759"/>
<protein>
    <recommendedName>
        <fullName evidence="1">DUF6570 domain-containing protein</fullName>
    </recommendedName>
</protein>